<dbReference type="PANTHER" id="PTHR41694">
    <property type="entry name" value="ENDOGENOUS RETROVIRUS GROUP K MEMBER POL PROTEIN"/>
    <property type="match status" value="1"/>
</dbReference>
<evidence type="ECO:0000256" key="7">
    <source>
        <dbReference type="ARBA" id="ARBA00022801"/>
    </source>
</evidence>
<dbReference type="EMBL" id="QRBI01000131">
    <property type="protein sequence ID" value="RMC03461.1"/>
    <property type="molecule type" value="Genomic_DNA"/>
</dbReference>
<dbReference type="PANTHER" id="PTHR41694:SF3">
    <property type="entry name" value="RNA-DIRECTED DNA POLYMERASE-RELATED"/>
    <property type="match status" value="1"/>
</dbReference>
<dbReference type="Gene3D" id="3.30.70.270">
    <property type="match status" value="2"/>
</dbReference>
<organism evidence="10 11">
    <name type="scientific">Hirundo rustica rustica</name>
    <dbReference type="NCBI Taxonomy" id="333673"/>
    <lineage>
        <taxon>Eukaryota</taxon>
        <taxon>Metazoa</taxon>
        <taxon>Chordata</taxon>
        <taxon>Craniata</taxon>
        <taxon>Vertebrata</taxon>
        <taxon>Euteleostomi</taxon>
        <taxon>Archelosauria</taxon>
        <taxon>Archosauria</taxon>
        <taxon>Dinosauria</taxon>
        <taxon>Saurischia</taxon>
        <taxon>Theropoda</taxon>
        <taxon>Coelurosauria</taxon>
        <taxon>Aves</taxon>
        <taxon>Neognathae</taxon>
        <taxon>Neoaves</taxon>
        <taxon>Telluraves</taxon>
        <taxon>Australaves</taxon>
        <taxon>Passeriformes</taxon>
        <taxon>Sylvioidea</taxon>
        <taxon>Hirundinidae</taxon>
        <taxon>Hirundo</taxon>
    </lineage>
</organism>
<comment type="caution">
    <text evidence="10">The sequence shown here is derived from an EMBL/GenBank/DDBJ whole genome shotgun (WGS) entry which is preliminary data.</text>
</comment>
<sequence length="207" mass="23228">MGPVQTSLPMSSMIPKGQPCAVLDIKDCFFSIPLHDEDKERFAFSIVFPNSQRPNLRFQWKVLPQGMVNSPTICQITVDRALEPVRRSNPTVTIVQYMDDILIAAPSASQVDRAVSTVSETLKTNGFEIASAKIKKGPCVTFLGVEISSSYITPPQIKIRRDIETLHDMQQLVGSLQWLRNIILIPPEVMDPLNDLLKGKNSWEQKH</sequence>
<dbReference type="OrthoDB" id="9350948at2759"/>
<dbReference type="InterPro" id="IPR000477">
    <property type="entry name" value="RT_dom"/>
</dbReference>
<evidence type="ECO:0000256" key="4">
    <source>
        <dbReference type="ARBA" id="ARBA00022695"/>
    </source>
</evidence>
<dbReference type="GO" id="GO:0003964">
    <property type="term" value="F:RNA-directed DNA polymerase activity"/>
    <property type="evidence" value="ECO:0007669"/>
    <property type="project" value="UniProtKB-KW"/>
</dbReference>
<feature type="domain" description="Reverse transcriptase" evidence="9">
    <location>
        <begin position="1"/>
        <end position="147"/>
    </location>
</feature>
<dbReference type="Pfam" id="PF00078">
    <property type="entry name" value="RVT_1"/>
    <property type="match status" value="1"/>
</dbReference>
<protein>
    <recommendedName>
        <fullName evidence="2">ribonuclease H</fullName>
        <ecNumber evidence="2">3.1.26.4</ecNumber>
    </recommendedName>
</protein>
<evidence type="ECO:0000256" key="8">
    <source>
        <dbReference type="ARBA" id="ARBA00022918"/>
    </source>
</evidence>
<dbReference type="STRING" id="333673.A0A3M0JTC6"/>
<reference evidence="10 11" key="1">
    <citation type="submission" date="2018-07" db="EMBL/GenBank/DDBJ databases">
        <title>A high quality draft genome assembly of the barn swallow (H. rustica rustica).</title>
        <authorList>
            <person name="Formenti G."/>
            <person name="Chiara M."/>
            <person name="Poveda L."/>
            <person name="Francoijs K.-J."/>
            <person name="Bonisoli-Alquati A."/>
            <person name="Canova L."/>
            <person name="Gianfranceschi L."/>
            <person name="Horner D.S."/>
            <person name="Saino N."/>
        </authorList>
    </citation>
    <scope>NUCLEOTIDE SEQUENCE [LARGE SCALE GENOMIC DNA]</scope>
    <source>
        <strain evidence="10">Chelidonia</strain>
        <tissue evidence="10">Blood</tissue>
    </source>
</reference>
<dbReference type="EC" id="3.1.26.4" evidence="2"/>
<dbReference type="Gene3D" id="3.10.10.10">
    <property type="entry name" value="HIV Type 1 Reverse Transcriptase, subunit A, domain 1"/>
    <property type="match status" value="1"/>
</dbReference>
<keyword evidence="5" id="KW-0540">Nuclease</keyword>
<evidence type="ECO:0000313" key="11">
    <source>
        <dbReference type="Proteomes" id="UP000269221"/>
    </source>
</evidence>
<dbReference type="Pfam" id="PF06817">
    <property type="entry name" value="RVT_thumb"/>
    <property type="match status" value="1"/>
</dbReference>
<keyword evidence="11" id="KW-1185">Reference proteome</keyword>
<name>A0A3M0JTC6_HIRRU</name>
<gene>
    <name evidence="10" type="ORF">DUI87_20660</name>
</gene>
<accession>A0A3M0JTC6</accession>
<evidence type="ECO:0000259" key="9">
    <source>
        <dbReference type="PROSITE" id="PS50878"/>
    </source>
</evidence>
<comment type="similarity">
    <text evidence="1">Belongs to the beta type-B retroviral polymerase family. HERV class-II K(HML-2) pol subfamily.</text>
</comment>
<dbReference type="InterPro" id="IPR010661">
    <property type="entry name" value="RVT_thumb"/>
</dbReference>
<evidence type="ECO:0000256" key="3">
    <source>
        <dbReference type="ARBA" id="ARBA00022679"/>
    </source>
</evidence>
<dbReference type="PROSITE" id="PS50878">
    <property type="entry name" value="RT_POL"/>
    <property type="match status" value="1"/>
</dbReference>
<proteinExistence type="inferred from homology"/>
<dbReference type="InterPro" id="IPR043128">
    <property type="entry name" value="Rev_trsase/Diguanyl_cyclase"/>
</dbReference>
<evidence type="ECO:0000256" key="5">
    <source>
        <dbReference type="ARBA" id="ARBA00022722"/>
    </source>
</evidence>
<dbReference type="AlphaFoldDB" id="A0A3M0JTC6"/>
<keyword evidence="3" id="KW-0808">Transferase</keyword>
<evidence type="ECO:0000256" key="2">
    <source>
        <dbReference type="ARBA" id="ARBA00012180"/>
    </source>
</evidence>
<keyword evidence="4" id="KW-0548">Nucleotidyltransferase</keyword>
<dbReference type="GO" id="GO:0004523">
    <property type="term" value="F:RNA-DNA hybrid ribonuclease activity"/>
    <property type="evidence" value="ECO:0007669"/>
    <property type="project" value="UniProtKB-EC"/>
</dbReference>
<keyword evidence="7" id="KW-0378">Hydrolase</keyword>
<keyword evidence="8" id="KW-0695">RNA-directed DNA polymerase</keyword>
<dbReference type="Proteomes" id="UP000269221">
    <property type="component" value="Unassembled WGS sequence"/>
</dbReference>
<dbReference type="SUPFAM" id="SSF56672">
    <property type="entry name" value="DNA/RNA polymerases"/>
    <property type="match status" value="1"/>
</dbReference>
<evidence type="ECO:0000256" key="6">
    <source>
        <dbReference type="ARBA" id="ARBA00022759"/>
    </source>
</evidence>
<evidence type="ECO:0000256" key="1">
    <source>
        <dbReference type="ARBA" id="ARBA00010879"/>
    </source>
</evidence>
<evidence type="ECO:0000313" key="10">
    <source>
        <dbReference type="EMBL" id="RMC03461.1"/>
    </source>
</evidence>
<dbReference type="InterPro" id="IPR043502">
    <property type="entry name" value="DNA/RNA_pol_sf"/>
</dbReference>
<dbReference type="GO" id="GO:0035613">
    <property type="term" value="F:RNA stem-loop binding"/>
    <property type="evidence" value="ECO:0007669"/>
    <property type="project" value="TreeGrafter"/>
</dbReference>
<keyword evidence="6" id="KW-0255">Endonuclease</keyword>